<evidence type="ECO:0000313" key="4">
    <source>
        <dbReference type="Proteomes" id="UP001602058"/>
    </source>
</evidence>
<comment type="similarity">
    <text evidence="1 2">Belongs to the cytochrome P450 family.</text>
</comment>
<evidence type="ECO:0000313" key="3">
    <source>
        <dbReference type="EMBL" id="MFF4526238.1"/>
    </source>
</evidence>
<keyword evidence="2" id="KW-0479">Metal-binding</keyword>
<dbReference type="InterPro" id="IPR001128">
    <property type="entry name" value="Cyt_P450"/>
</dbReference>
<dbReference type="Proteomes" id="UP001602058">
    <property type="component" value="Unassembled WGS sequence"/>
</dbReference>
<keyword evidence="2" id="KW-0349">Heme</keyword>
<dbReference type="PRINTS" id="PR00385">
    <property type="entry name" value="P450"/>
</dbReference>
<keyword evidence="2" id="KW-0503">Monooxygenase</keyword>
<dbReference type="EMBL" id="JBIAWJ010000024">
    <property type="protein sequence ID" value="MFF4526238.1"/>
    <property type="molecule type" value="Genomic_DNA"/>
</dbReference>
<evidence type="ECO:0000256" key="2">
    <source>
        <dbReference type="RuleBase" id="RU000461"/>
    </source>
</evidence>
<dbReference type="Pfam" id="PF00067">
    <property type="entry name" value="p450"/>
    <property type="match status" value="1"/>
</dbReference>
<dbReference type="Gene3D" id="1.10.630.10">
    <property type="entry name" value="Cytochrome P450"/>
    <property type="match status" value="1"/>
</dbReference>
<proteinExistence type="inferred from homology"/>
<accession>A0ABW6US06</accession>
<dbReference type="PRINTS" id="PR00359">
    <property type="entry name" value="BP450"/>
</dbReference>
<dbReference type="InterPro" id="IPR036396">
    <property type="entry name" value="Cyt_P450_sf"/>
</dbReference>
<organism evidence="3 4">
    <name type="scientific">Streptomyces bluensis</name>
    <dbReference type="NCBI Taxonomy" id="33897"/>
    <lineage>
        <taxon>Bacteria</taxon>
        <taxon>Bacillati</taxon>
        <taxon>Actinomycetota</taxon>
        <taxon>Actinomycetes</taxon>
        <taxon>Kitasatosporales</taxon>
        <taxon>Streptomycetaceae</taxon>
        <taxon>Streptomyces</taxon>
    </lineage>
</organism>
<dbReference type="InterPro" id="IPR017972">
    <property type="entry name" value="Cyt_P450_CS"/>
</dbReference>
<dbReference type="PANTHER" id="PTHR46696:SF1">
    <property type="entry name" value="CYTOCHROME P450 YJIB-RELATED"/>
    <property type="match status" value="1"/>
</dbReference>
<keyword evidence="2" id="KW-0408">Iron</keyword>
<keyword evidence="4" id="KW-1185">Reference proteome</keyword>
<dbReference type="SUPFAM" id="SSF48264">
    <property type="entry name" value="Cytochrome P450"/>
    <property type="match status" value="1"/>
</dbReference>
<name>A0ABW6US06_9ACTN</name>
<protein>
    <submittedName>
        <fullName evidence="3">Cytochrome P450</fullName>
    </submittedName>
</protein>
<keyword evidence="2" id="KW-0560">Oxidoreductase</keyword>
<sequence>MTTTDGPLSIDLFTDESLADPFPVYARLRATGPVVWLDTAQCWAVSRYDDVRSVLADWENFTSDQGVGLNDDVNAALQGTLLASSPPLHGTLRGVLAEQLSPRGLRNLDMDLKQRAREIVEPLVARGQFDAVQDLARVFPPTVVADLVGIPDEVRPRLIPWADAIFNMMGPGDKPRTFSGAELVREQYAWLATVDGSVLNDGSWGRAIYDAAEQGKIAPEQAPRLLSAYTSAAMDTTINALGSAVWLFAENPGQWTRLREDRSLIPSAFNEVLRLETPLQFFTRAAVRDVELAGVPIAAGDRVMVMYGSGNRDDRHFGPDASQFRIDRDAADHLAFGYGMHGCIGQGLARLEAHAVFEVLAENVESFHLLEPPVRHMNSAIRGLESVRVSVK</sequence>
<dbReference type="PROSITE" id="PS00086">
    <property type="entry name" value="CYTOCHROME_P450"/>
    <property type="match status" value="1"/>
</dbReference>
<dbReference type="RefSeq" id="WP_387891711.1">
    <property type="nucleotide sequence ID" value="NZ_JBIAWJ010000024.1"/>
</dbReference>
<comment type="caution">
    <text evidence="3">The sequence shown here is derived from an EMBL/GenBank/DDBJ whole genome shotgun (WGS) entry which is preliminary data.</text>
</comment>
<gene>
    <name evidence="3" type="ORF">ACFY1D_33120</name>
</gene>
<dbReference type="InterPro" id="IPR002397">
    <property type="entry name" value="Cyt_P450_B"/>
</dbReference>
<evidence type="ECO:0000256" key="1">
    <source>
        <dbReference type="ARBA" id="ARBA00010617"/>
    </source>
</evidence>
<reference evidence="3 4" key="1">
    <citation type="submission" date="2024-10" db="EMBL/GenBank/DDBJ databases">
        <title>The Natural Products Discovery Center: Release of the First 8490 Sequenced Strains for Exploring Actinobacteria Biosynthetic Diversity.</title>
        <authorList>
            <person name="Kalkreuter E."/>
            <person name="Kautsar S.A."/>
            <person name="Yang D."/>
            <person name="Bader C.D."/>
            <person name="Teijaro C.N."/>
            <person name="Fluegel L."/>
            <person name="Davis C.M."/>
            <person name="Simpson J.R."/>
            <person name="Lauterbach L."/>
            <person name="Steele A.D."/>
            <person name="Gui C."/>
            <person name="Meng S."/>
            <person name="Li G."/>
            <person name="Viehrig K."/>
            <person name="Ye F."/>
            <person name="Su P."/>
            <person name="Kiefer A.F."/>
            <person name="Nichols A."/>
            <person name="Cepeda A.J."/>
            <person name="Yan W."/>
            <person name="Fan B."/>
            <person name="Jiang Y."/>
            <person name="Adhikari A."/>
            <person name="Zheng C.-J."/>
            <person name="Schuster L."/>
            <person name="Cowan T.M."/>
            <person name="Smanski M.J."/>
            <person name="Chevrette M.G."/>
            <person name="De Carvalho L.P.S."/>
            <person name="Shen B."/>
        </authorList>
    </citation>
    <scope>NUCLEOTIDE SEQUENCE [LARGE SCALE GENOMIC DNA]</scope>
    <source>
        <strain evidence="3 4">NPDC001390</strain>
    </source>
</reference>
<dbReference type="PANTHER" id="PTHR46696">
    <property type="entry name" value="P450, PUTATIVE (EUROFUNG)-RELATED"/>
    <property type="match status" value="1"/>
</dbReference>